<keyword evidence="1" id="KW-0812">Transmembrane</keyword>
<dbReference type="Proteomes" id="UP000823982">
    <property type="component" value="Unassembled WGS sequence"/>
</dbReference>
<organism evidence="2 3">
    <name type="scientific">Candidatus Faeciplasma gallinarum</name>
    <dbReference type="NCBI Taxonomy" id="2840799"/>
    <lineage>
        <taxon>Bacteria</taxon>
        <taxon>Bacillati</taxon>
        <taxon>Bacillota</taxon>
        <taxon>Clostridia</taxon>
        <taxon>Eubacteriales</taxon>
        <taxon>Oscillospiraceae</taxon>
        <taxon>Oscillospiraceae incertae sedis</taxon>
        <taxon>Candidatus Faeciplasma</taxon>
    </lineage>
</organism>
<evidence type="ECO:0000313" key="3">
    <source>
        <dbReference type="Proteomes" id="UP000823982"/>
    </source>
</evidence>
<reference evidence="2" key="2">
    <citation type="journal article" date="2021" name="PeerJ">
        <title>Extensive microbial diversity within the chicken gut microbiome revealed by metagenomics and culture.</title>
        <authorList>
            <person name="Gilroy R."/>
            <person name="Ravi A."/>
            <person name="Getino M."/>
            <person name="Pursley I."/>
            <person name="Horton D.L."/>
            <person name="Alikhan N.F."/>
            <person name="Baker D."/>
            <person name="Gharbi K."/>
            <person name="Hall N."/>
            <person name="Watson M."/>
            <person name="Adriaenssens E.M."/>
            <person name="Foster-Nyarko E."/>
            <person name="Jarju S."/>
            <person name="Secka A."/>
            <person name="Antonio M."/>
            <person name="Oren A."/>
            <person name="Chaudhuri R.R."/>
            <person name="La Ragione R."/>
            <person name="Hildebrand F."/>
            <person name="Pallen M.J."/>
        </authorList>
    </citation>
    <scope>NUCLEOTIDE SEQUENCE</scope>
    <source>
        <strain evidence="2">CHK157-1446</strain>
    </source>
</reference>
<sequence>MKERFENTMGYLIAEIIFFYGIPLVCAFANAPGWLYNATPGIDICAALGVGFFFGKKHGGDWLMSIETAVVFIPCIFAFYNSTAWIYAVIIGLASLLSLFIGTVFKNRVR</sequence>
<dbReference type="AlphaFoldDB" id="A0A9D1JIN7"/>
<evidence type="ECO:0000313" key="2">
    <source>
        <dbReference type="EMBL" id="HIS24915.1"/>
    </source>
</evidence>
<feature type="transmembrane region" description="Helical" evidence="1">
    <location>
        <begin position="12"/>
        <end position="31"/>
    </location>
</feature>
<accession>A0A9D1JIN7</accession>
<feature type="transmembrane region" description="Helical" evidence="1">
    <location>
        <begin position="86"/>
        <end position="105"/>
    </location>
</feature>
<feature type="transmembrane region" description="Helical" evidence="1">
    <location>
        <begin position="62"/>
        <end position="80"/>
    </location>
</feature>
<reference evidence="2" key="1">
    <citation type="submission" date="2020-10" db="EMBL/GenBank/DDBJ databases">
        <authorList>
            <person name="Gilroy R."/>
        </authorList>
    </citation>
    <scope>NUCLEOTIDE SEQUENCE</scope>
    <source>
        <strain evidence="2">CHK157-1446</strain>
    </source>
</reference>
<keyword evidence="1" id="KW-0472">Membrane</keyword>
<dbReference type="EMBL" id="DVIR01000056">
    <property type="protein sequence ID" value="HIS24915.1"/>
    <property type="molecule type" value="Genomic_DNA"/>
</dbReference>
<protein>
    <submittedName>
        <fullName evidence="2">Uncharacterized protein</fullName>
    </submittedName>
</protein>
<comment type="caution">
    <text evidence="2">The sequence shown here is derived from an EMBL/GenBank/DDBJ whole genome shotgun (WGS) entry which is preliminary data.</text>
</comment>
<proteinExistence type="predicted"/>
<gene>
    <name evidence="2" type="ORF">IAD01_05890</name>
</gene>
<name>A0A9D1JIN7_9FIRM</name>
<keyword evidence="1" id="KW-1133">Transmembrane helix</keyword>
<feature type="transmembrane region" description="Helical" evidence="1">
    <location>
        <begin position="37"/>
        <end position="55"/>
    </location>
</feature>
<evidence type="ECO:0000256" key="1">
    <source>
        <dbReference type="SAM" id="Phobius"/>
    </source>
</evidence>